<reference evidence="2" key="1">
    <citation type="journal article" date="2017" name="Genome Biol.">
        <title>Comparative genomics reveals high biological diversity and specific adaptations in the industrially and medically important fungal genus Aspergillus.</title>
        <authorList>
            <person name="de Vries R.P."/>
            <person name="Riley R."/>
            <person name="Wiebenga A."/>
            <person name="Aguilar-Osorio G."/>
            <person name="Amillis S."/>
            <person name="Uchima C.A."/>
            <person name="Anderluh G."/>
            <person name="Asadollahi M."/>
            <person name="Askin M."/>
            <person name="Barry K."/>
            <person name="Battaglia E."/>
            <person name="Bayram O."/>
            <person name="Benocci T."/>
            <person name="Braus-Stromeyer S.A."/>
            <person name="Caldana C."/>
            <person name="Canovas D."/>
            <person name="Cerqueira G.C."/>
            <person name="Chen F."/>
            <person name="Chen W."/>
            <person name="Choi C."/>
            <person name="Clum A."/>
            <person name="Dos Santos R.A."/>
            <person name="Damasio A.R."/>
            <person name="Diallinas G."/>
            <person name="Emri T."/>
            <person name="Fekete E."/>
            <person name="Flipphi M."/>
            <person name="Freyberg S."/>
            <person name="Gallo A."/>
            <person name="Gournas C."/>
            <person name="Habgood R."/>
            <person name="Hainaut M."/>
            <person name="Harispe M.L."/>
            <person name="Henrissat B."/>
            <person name="Hilden K.S."/>
            <person name="Hope R."/>
            <person name="Hossain A."/>
            <person name="Karabika E."/>
            <person name="Karaffa L."/>
            <person name="Karanyi Z."/>
            <person name="Krasevec N."/>
            <person name="Kuo A."/>
            <person name="Kusch H."/>
            <person name="LaButti K."/>
            <person name="Lagendijk E.L."/>
            <person name="Lapidus A."/>
            <person name="Levasseur A."/>
            <person name="Lindquist E."/>
            <person name="Lipzen A."/>
            <person name="Logrieco A.F."/>
            <person name="MacCabe A."/>
            <person name="Maekelae M.R."/>
            <person name="Malavazi I."/>
            <person name="Melin P."/>
            <person name="Meyer V."/>
            <person name="Mielnichuk N."/>
            <person name="Miskei M."/>
            <person name="Molnar A.P."/>
            <person name="Mule G."/>
            <person name="Ngan C.Y."/>
            <person name="Orejas M."/>
            <person name="Orosz E."/>
            <person name="Ouedraogo J.P."/>
            <person name="Overkamp K.M."/>
            <person name="Park H.-S."/>
            <person name="Perrone G."/>
            <person name="Piumi F."/>
            <person name="Punt P.J."/>
            <person name="Ram A.F."/>
            <person name="Ramon A."/>
            <person name="Rauscher S."/>
            <person name="Record E."/>
            <person name="Riano-Pachon D.M."/>
            <person name="Robert V."/>
            <person name="Roehrig J."/>
            <person name="Ruller R."/>
            <person name="Salamov A."/>
            <person name="Salih N.S."/>
            <person name="Samson R.A."/>
            <person name="Sandor E."/>
            <person name="Sanguinetti M."/>
            <person name="Schuetze T."/>
            <person name="Sepcic K."/>
            <person name="Shelest E."/>
            <person name="Sherlock G."/>
            <person name="Sophianopoulou V."/>
            <person name="Squina F.M."/>
            <person name="Sun H."/>
            <person name="Susca A."/>
            <person name="Todd R.B."/>
            <person name="Tsang A."/>
            <person name="Unkles S.E."/>
            <person name="van de Wiele N."/>
            <person name="van Rossen-Uffink D."/>
            <person name="Oliveira J.V."/>
            <person name="Vesth T.C."/>
            <person name="Visser J."/>
            <person name="Yu J.-H."/>
            <person name="Zhou M."/>
            <person name="Andersen M.R."/>
            <person name="Archer D.B."/>
            <person name="Baker S.E."/>
            <person name="Benoit I."/>
            <person name="Brakhage A.A."/>
            <person name="Braus G.H."/>
            <person name="Fischer R."/>
            <person name="Frisvad J.C."/>
            <person name="Goldman G.H."/>
            <person name="Houbraken J."/>
            <person name="Oakley B."/>
            <person name="Pocsi I."/>
            <person name="Scazzocchio C."/>
            <person name="Seiboth B."/>
            <person name="vanKuyk P.A."/>
            <person name="Wortman J."/>
            <person name="Dyer P.S."/>
            <person name="Grigoriev I.V."/>
        </authorList>
    </citation>
    <scope>NUCLEOTIDE SEQUENCE [LARGE SCALE GENOMIC DNA]</scope>
    <source>
        <strain evidence="2">CBS 134.48</strain>
    </source>
</reference>
<accession>A0A1L9NB89</accession>
<gene>
    <name evidence="1" type="ORF">ASPTUDRAFT_39439</name>
</gene>
<keyword evidence="2" id="KW-1185">Reference proteome</keyword>
<dbReference type="Proteomes" id="UP000184304">
    <property type="component" value="Unassembled WGS sequence"/>
</dbReference>
<evidence type="ECO:0000313" key="2">
    <source>
        <dbReference type="Proteomes" id="UP000184304"/>
    </source>
</evidence>
<proteinExistence type="predicted"/>
<evidence type="ECO:0000313" key="1">
    <source>
        <dbReference type="EMBL" id="OJI86521.1"/>
    </source>
</evidence>
<name>A0A1L9NB89_ASPTC</name>
<sequence length="52" mass="5782">MSVPGYSPGFKAPGLYIREDRAVGPSNGRNLVRISGFLDLDLSTPHFRCPRY</sequence>
<dbReference type="AlphaFoldDB" id="A0A1L9NB89"/>
<dbReference type="VEuPathDB" id="FungiDB:ASPTUDRAFT_39439"/>
<organism evidence="1 2">
    <name type="scientific">Aspergillus tubingensis (strain CBS 134.48)</name>
    <dbReference type="NCBI Taxonomy" id="767770"/>
    <lineage>
        <taxon>Eukaryota</taxon>
        <taxon>Fungi</taxon>
        <taxon>Dikarya</taxon>
        <taxon>Ascomycota</taxon>
        <taxon>Pezizomycotina</taxon>
        <taxon>Eurotiomycetes</taxon>
        <taxon>Eurotiomycetidae</taxon>
        <taxon>Eurotiales</taxon>
        <taxon>Aspergillaceae</taxon>
        <taxon>Aspergillus</taxon>
        <taxon>Aspergillus subgen. Circumdati</taxon>
    </lineage>
</organism>
<protein>
    <submittedName>
        <fullName evidence="1">Uncharacterized protein</fullName>
    </submittedName>
</protein>
<dbReference type="EMBL" id="KV878187">
    <property type="protein sequence ID" value="OJI86521.1"/>
    <property type="molecule type" value="Genomic_DNA"/>
</dbReference>